<dbReference type="PANTHER" id="PTHR42059:SF1">
    <property type="entry name" value="TNT DOMAIN-CONTAINING PROTEIN"/>
    <property type="match status" value="1"/>
</dbReference>
<dbReference type="InterPro" id="IPR006311">
    <property type="entry name" value="TAT_signal"/>
</dbReference>
<dbReference type="RefSeq" id="WP_345555043.1">
    <property type="nucleotide sequence ID" value="NZ_BAABIK010000001.1"/>
</dbReference>
<feature type="domain" description="TNT" evidence="2">
    <location>
        <begin position="141"/>
        <end position="229"/>
    </location>
</feature>
<feature type="chain" id="PRO_5046303030" description="TNT domain-containing protein" evidence="1">
    <location>
        <begin position="35"/>
        <end position="261"/>
    </location>
</feature>
<keyword evidence="1" id="KW-0732">Signal</keyword>
<evidence type="ECO:0000313" key="4">
    <source>
        <dbReference type="Proteomes" id="UP001499993"/>
    </source>
</evidence>
<name>A0ABP9G401_9ACTN</name>
<protein>
    <recommendedName>
        <fullName evidence="2">TNT domain-containing protein</fullName>
    </recommendedName>
</protein>
<feature type="signal peptide" evidence="1">
    <location>
        <begin position="1"/>
        <end position="34"/>
    </location>
</feature>
<dbReference type="InterPro" id="IPR025331">
    <property type="entry name" value="TNT"/>
</dbReference>
<organism evidence="3 4">
    <name type="scientific">Streptomonospora halophila</name>
    <dbReference type="NCBI Taxonomy" id="427369"/>
    <lineage>
        <taxon>Bacteria</taxon>
        <taxon>Bacillati</taxon>
        <taxon>Actinomycetota</taxon>
        <taxon>Actinomycetes</taxon>
        <taxon>Streptosporangiales</taxon>
        <taxon>Nocardiopsidaceae</taxon>
        <taxon>Streptomonospora</taxon>
    </lineage>
</organism>
<proteinExistence type="predicted"/>
<accession>A0ABP9G401</accession>
<dbReference type="PANTHER" id="PTHR42059">
    <property type="entry name" value="TNT DOMAIN-CONTAINING PROTEIN"/>
    <property type="match status" value="1"/>
</dbReference>
<comment type="caution">
    <text evidence="3">The sequence shown here is derived from an EMBL/GenBank/DDBJ whole genome shotgun (WGS) entry which is preliminary data.</text>
</comment>
<dbReference type="EMBL" id="BAABIK010000001">
    <property type="protein sequence ID" value="GAA4926869.1"/>
    <property type="molecule type" value="Genomic_DNA"/>
</dbReference>
<gene>
    <name evidence="3" type="ORF">GCM10023224_02140</name>
</gene>
<sequence>MPRSLPHKHRFRRAVALTAALALATAASPATAWAAPAAAPARASTQHVCPALVPPPSQADRERYMCGDRRLGPAELPDEGVVGELVEDYERLGGAEPVAFLAEHRETGVDTATGELWERWRYPAHDGFAMRGGRPQSERETVPAGAMVDRFGSPRGSFLAPAGTPFPERALPPDALNTWPDGPAHNYRCYRVTEDFTARTGPIAPAFEQPGGGEQILLAPGLVEEAGDRDSLGAEAMVEWGYLDTRPAHECDVEPDAALEA</sequence>
<dbReference type="Pfam" id="PF14021">
    <property type="entry name" value="TNT"/>
    <property type="match status" value="1"/>
</dbReference>
<reference evidence="4" key="1">
    <citation type="journal article" date="2019" name="Int. J. Syst. Evol. Microbiol.">
        <title>The Global Catalogue of Microorganisms (GCM) 10K type strain sequencing project: providing services to taxonomists for standard genome sequencing and annotation.</title>
        <authorList>
            <consortium name="The Broad Institute Genomics Platform"/>
            <consortium name="The Broad Institute Genome Sequencing Center for Infectious Disease"/>
            <person name="Wu L."/>
            <person name="Ma J."/>
        </authorList>
    </citation>
    <scope>NUCLEOTIDE SEQUENCE [LARGE SCALE GENOMIC DNA]</scope>
    <source>
        <strain evidence="4">JCM 18123</strain>
    </source>
</reference>
<evidence type="ECO:0000256" key="1">
    <source>
        <dbReference type="SAM" id="SignalP"/>
    </source>
</evidence>
<keyword evidence="4" id="KW-1185">Reference proteome</keyword>
<evidence type="ECO:0000313" key="3">
    <source>
        <dbReference type="EMBL" id="GAA4926869.1"/>
    </source>
</evidence>
<dbReference type="Proteomes" id="UP001499993">
    <property type="component" value="Unassembled WGS sequence"/>
</dbReference>
<evidence type="ECO:0000259" key="2">
    <source>
        <dbReference type="Pfam" id="PF14021"/>
    </source>
</evidence>
<dbReference type="PROSITE" id="PS51318">
    <property type="entry name" value="TAT"/>
    <property type="match status" value="1"/>
</dbReference>
<dbReference type="InterPro" id="IPR053024">
    <property type="entry name" value="Fungal_surface_NADase"/>
</dbReference>